<feature type="domain" description="DUF2428" evidence="4">
    <location>
        <begin position="993"/>
        <end position="1253"/>
    </location>
</feature>
<dbReference type="Pfam" id="PF25151">
    <property type="entry name" value="TPR_Trm732_C"/>
    <property type="match status" value="1"/>
</dbReference>
<dbReference type="InterPro" id="IPR016024">
    <property type="entry name" value="ARM-type_fold"/>
</dbReference>
<protein>
    <recommendedName>
        <fullName evidence="3">tRNA (32-2'-O)-methyltransferase regulator THADA</fullName>
    </recommendedName>
</protein>
<dbReference type="InterPro" id="IPR019442">
    <property type="entry name" value="THADA/TRM732_DUF2428"/>
</dbReference>
<dbReference type="Pfam" id="PF25150">
    <property type="entry name" value="TPR_Trm732"/>
    <property type="match status" value="1"/>
</dbReference>
<dbReference type="EMBL" id="CALNXJ010000040">
    <property type="protein sequence ID" value="CAH3145562.1"/>
    <property type="molecule type" value="Genomic_DNA"/>
</dbReference>
<reference evidence="7 8" key="1">
    <citation type="submission" date="2022-05" db="EMBL/GenBank/DDBJ databases">
        <authorList>
            <consortium name="Genoscope - CEA"/>
            <person name="William W."/>
        </authorList>
    </citation>
    <scope>NUCLEOTIDE SEQUENCE [LARGE SCALE GENOMIC DNA]</scope>
</reference>
<dbReference type="GO" id="GO:0030488">
    <property type="term" value="P:tRNA methylation"/>
    <property type="evidence" value="ECO:0007669"/>
    <property type="project" value="TreeGrafter"/>
</dbReference>
<name>A0AAU9XEY0_9CNID</name>
<gene>
    <name evidence="7" type="ORF">PMEA_00022637</name>
</gene>
<feature type="domain" description="tRNA (32-2'-O)-methyltransferase regulator THADA-like TPR repeats region" evidence="5">
    <location>
        <begin position="576"/>
        <end position="851"/>
    </location>
</feature>
<evidence type="ECO:0000313" key="7">
    <source>
        <dbReference type="EMBL" id="CAH3145562.1"/>
    </source>
</evidence>
<keyword evidence="8" id="KW-1185">Reference proteome</keyword>
<dbReference type="SUPFAM" id="SSF48371">
    <property type="entry name" value="ARM repeat"/>
    <property type="match status" value="1"/>
</dbReference>
<evidence type="ECO:0000259" key="4">
    <source>
        <dbReference type="Pfam" id="PF10350"/>
    </source>
</evidence>
<dbReference type="Proteomes" id="UP001159428">
    <property type="component" value="Unassembled WGS sequence"/>
</dbReference>
<evidence type="ECO:0000256" key="3">
    <source>
        <dbReference type="ARBA" id="ARBA00035698"/>
    </source>
</evidence>
<feature type="domain" description="tRNA (32-2'-O)-methyltransferase regulator THADA-like C-terminal TPR repeats region" evidence="6">
    <location>
        <begin position="1255"/>
        <end position="1413"/>
    </location>
</feature>
<evidence type="ECO:0000259" key="5">
    <source>
        <dbReference type="Pfam" id="PF25150"/>
    </source>
</evidence>
<sequence>MKKPKRVYKQKLLLSEGTKLKLKRICESADEVEVPKLLLKCLEEDDTTIHCALLKKAGTVFPDECKIKLSSDEAHTCLAALAEFYVICDSKNPSRKIISSVFDGLPQGFPSEVLSSVIVEKISRARDVLMLAEDINIRHYVDMIADMLDSFTLGADVLLTNGHLVFKFLGLCLKEQWKVAKAERSPALQTSLMMDCLAVIKTIISFLQKSSSETNLCNLFDQLALSCVKKEEAGHNSYKDLNASLDAGQLCGSSYSDAPITVKLWTDLMTEMLIDLCGVLFDDLFFLDCQLTAGMAILAVIKVMCPAQSVVSTIGKLIFPSHAPSGHLPFSPLSDPKIVSIFQNSPGITSFSHLCLCRGVLAIIPLHMLVETSEVILDGQSKHGTLMFDALFPDLCSLCDSLKECNTSIIAFRTLTLWANQARQIATSNHCEGSWLKEKLYGTSPIPTKLLNYVWTHWDHPVEGVRYQTKAVCEHVVNLHLIVGQSDPSKEDFLQDLAASLLNVSWHVRGKYGPLCCITSVVGAKKMLQWFSNIPQDMFPLISDRNLAPHVMDFIEQMTSSHKQEILDSGEDIKGWMEVWIVPFLNFICCGCRLLRENLAQFCLPKLLRGCPESLQFLVEYLQENKGVKESNLGTLVTCLKIARSSGLMDFYKTDQENASFGHGSLWCGVVPEQLMRKALCHLDDQIRIDALGLLCDSPRATELITELDLQLLQLFIPHNMNNQAPSFRQQARTHLKRLLMRLKECIRISNKAVKKKKDISEKKQFHEQQLTFYWTFLQWFCAYQFDSLFPSASFTRRTTALSNLMLIKDIFGFKEDDDSTGKSFNMSEVMSPGNIHILLDCLSDSYQTNKTMAYDLLVASPSEQLPFQEEKSLLAWQSMIDRLVSSPRAVDASSAATLLTLLVEKCELPLTFVKSETEQEYVESESNATCPQALRVVKYLTNLLESHRSAASKNLYLTGAQAPMHGVLYCLRAVLGYVSLSSVSDDKHWQSLISHLIEKCICTADIVSPVVTSSSPEGFMIYDSEDNTNQIPQQSVLEESHAMAPAAQILLVCCWRTMKEVALLLGELVENAPVYLENSKHGLIPTKQICNIGDFFTKVLLTSKHRGAFELAYTGFVKLCTVLWRSTDTELCELPAQWLQTLLEDLTSDSPSEALCGTRRSAGVPFFIQAIVTTEPSAAGNKCFRQVTAELLQVAANPTDISRISDSTLPQVHACNILRALYRDTKLGEAVFPFVSEGVIVAIDGFLSESWAVRNSSTMLFSALVTRIFGVKRGKDEHSRKNCMTGREFFSRFPELHSFFLRHLQVACRGIERDTIHASIHPVLVMLARLYPSPMDGVDSTLNMALFVPFVISCRKSLVMKTRIMSARALVPLVSGDLLIQTLQELLVSLPVSSSGEIRQNHVHGTLLHIFHLLSGHALDATLSATIKTKIVTNVLPQLKHPAWLGTRSNPCAVSRSVFLDIVLHFVVDWSWIDLPDVSKNGLLSLKQWFECVAIEETVKNQTSSAVIGDVFVKKSAAEIFLKACEELPSAPNSKSRIPVTSQAQGDNQGSAENLVTTANCFEVIQHLLQSSEYEVRLVVLQFIVSHLPSKENTDFETKAELEENTPNEREHRWIFLELEENIKSQLFTMAVKSEHHDDCLVQVFQALYKLPDSLSFPWKLSTGDQVSCFQCWKFVADLATSPSQRDDLKCSLLTFLSRMVSVVHGMTKSEDPTIAMEASEALSQFSNITLHTSSPSERMELRLCTAQVLGDTTVIGVMVDLGTTLSEVRFRLWTVLITLLQDDEPLVRDKMSYGFSTLLQVIETSTVVCTLPFRSFAVVAPLSLENAMFCVWSLFFDEEPVACVSWMLDWICGDLVCDSEDSDRAILISDMDRLFEKGPLNIYSEDCVVTRVAWETVKYGMERKNGCALLTLQQHKSTLTISLKERLENCLLFLENLMLNNWNVPANFNYFYRGLVGIAVIALLKEKLEEGIASPLTNRIDAIVHAVKKPSNTGGILSHPKTQKCLEELNKFLTS</sequence>
<dbReference type="InterPro" id="IPR051954">
    <property type="entry name" value="tRNA_methyltransferase_THADA"/>
</dbReference>
<dbReference type="Pfam" id="PF10350">
    <property type="entry name" value="DUF2428"/>
    <property type="match status" value="1"/>
</dbReference>
<evidence type="ECO:0000256" key="2">
    <source>
        <dbReference type="ARBA" id="ARBA00022694"/>
    </source>
</evidence>
<accession>A0AAU9XEY0</accession>
<organism evidence="7 8">
    <name type="scientific">Pocillopora meandrina</name>
    <dbReference type="NCBI Taxonomy" id="46732"/>
    <lineage>
        <taxon>Eukaryota</taxon>
        <taxon>Metazoa</taxon>
        <taxon>Cnidaria</taxon>
        <taxon>Anthozoa</taxon>
        <taxon>Hexacorallia</taxon>
        <taxon>Scleractinia</taxon>
        <taxon>Astrocoeniina</taxon>
        <taxon>Pocilloporidae</taxon>
        <taxon>Pocillopora</taxon>
    </lineage>
</organism>
<dbReference type="GO" id="GO:0005829">
    <property type="term" value="C:cytosol"/>
    <property type="evidence" value="ECO:0007669"/>
    <property type="project" value="TreeGrafter"/>
</dbReference>
<dbReference type="PANTHER" id="PTHR14387:SF7">
    <property type="entry name" value="THYROID ADENOMA-ASSOCIATED PROTEIN"/>
    <property type="match status" value="1"/>
</dbReference>
<comment type="similarity">
    <text evidence="1">Belongs to the THADA family.</text>
</comment>
<dbReference type="PANTHER" id="PTHR14387">
    <property type="entry name" value="THADA/DEATH RECEPTOR INTERACTING PROTEIN"/>
    <property type="match status" value="1"/>
</dbReference>
<keyword evidence="2" id="KW-0819">tRNA processing</keyword>
<proteinExistence type="inferred from homology"/>
<comment type="caution">
    <text evidence="7">The sequence shown here is derived from an EMBL/GenBank/DDBJ whole genome shotgun (WGS) entry which is preliminary data.</text>
</comment>
<evidence type="ECO:0000259" key="6">
    <source>
        <dbReference type="Pfam" id="PF25151"/>
    </source>
</evidence>
<dbReference type="InterPro" id="IPR056842">
    <property type="entry name" value="THADA-like_TPR_C"/>
</dbReference>
<evidence type="ECO:0000256" key="1">
    <source>
        <dbReference type="ARBA" id="ARBA00010409"/>
    </source>
</evidence>
<evidence type="ECO:0000313" key="8">
    <source>
        <dbReference type="Proteomes" id="UP001159428"/>
    </source>
</evidence>
<dbReference type="InterPro" id="IPR056843">
    <property type="entry name" value="THADA-like_TPR"/>
</dbReference>